<dbReference type="Proteomes" id="UP000701853">
    <property type="component" value="Chromosome 11"/>
</dbReference>
<evidence type="ECO:0000259" key="10">
    <source>
        <dbReference type="PROSITE" id="PS50171"/>
    </source>
</evidence>
<keyword evidence="8" id="KW-0508">mRNA splicing</keyword>
<dbReference type="PANTHER" id="PTHR12786">
    <property type="entry name" value="SPLICING FACTOR SF3A-RELATED"/>
    <property type="match status" value="1"/>
</dbReference>
<keyword evidence="3" id="KW-0597">Phosphoprotein</keyword>
<sequence length="582" mass="68353">MSSTLLEVTRAAHEDVEQLERLIVKDLQNDPPTAKDRLYQSHRVRNNIDTIISTTEKLIEIYEDKDNARKDEIAALGGQTATGINVFSAFYDRLKEIREYHRKHPAARLVNANEEDEALLKEEPVIEFSGEEAFGRYLDLHELFNQYINSKFGSKIEYSAYLDIFSQPHNIPWKLKSTRQYREYMENLLEYLIYFFQRTEPLQDLDRIFSKVEAEFEEQWANGQVKGWEKQGQENEDDPAQHTVIDLDYYSTVEELMEVGPEKLKEHTPLEKLDKKHFAKGSHGPRQNGSTAVSQDINSLKHIALMEARMKKLSDLLSKVSWLLNLPLTVFDKNVKHERKPLQKYVAAVCSPDMVTIVDGFNYYFCDLLQTIEQTKENVVKKQALTYEEMEQEREEFTNPGPQHLVWMAVSRVLNAGACMDQSTRCQPCFRSAGLTFRLNWAEETQVDTESDDEDQQIYNPLKLPMGWDGKPIPYWLYKLHGLGQEFKCEICGNYSYWGRRAFERHFKEWRHQHGMRCLGIPNTKNFNEITNIQEAQELWEKIRERQGVNKWRPDLEEEYEDKEGNIYNKKTYTDLQRQGLI</sequence>
<evidence type="ECO:0000256" key="8">
    <source>
        <dbReference type="ARBA" id="ARBA00023187"/>
    </source>
</evidence>
<keyword evidence="7" id="KW-0862">Zinc</keyword>
<dbReference type="InterPro" id="IPR000690">
    <property type="entry name" value="Matrin/U1-C_Znf_C2H2"/>
</dbReference>
<dbReference type="Pfam" id="PF16837">
    <property type="entry name" value="SF3A3"/>
    <property type="match status" value="1"/>
</dbReference>
<dbReference type="InterPro" id="IPR025086">
    <property type="entry name" value="SDE2/SF3A3_SAP"/>
</dbReference>
<dbReference type="AlphaFoldDB" id="A0A8J5YJY6"/>
<dbReference type="GO" id="GO:0000398">
    <property type="term" value="P:mRNA splicing, via spliceosome"/>
    <property type="evidence" value="ECO:0007669"/>
    <property type="project" value="InterPro"/>
</dbReference>
<dbReference type="OrthoDB" id="2160351at2759"/>
<evidence type="ECO:0000313" key="12">
    <source>
        <dbReference type="Proteomes" id="UP000701853"/>
    </source>
</evidence>
<keyword evidence="5" id="KW-0479">Metal-binding</keyword>
<evidence type="ECO:0000256" key="2">
    <source>
        <dbReference type="ARBA" id="ARBA00008776"/>
    </source>
</evidence>
<dbReference type="Pfam" id="PF11931">
    <property type="entry name" value="SF3a60_Prp9_C"/>
    <property type="match status" value="1"/>
</dbReference>
<feature type="domain" description="Matrin-type" evidence="10">
    <location>
        <begin position="487"/>
        <end position="518"/>
    </location>
</feature>
<dbReference type="PROSITE" id="PS50171">
    <property type="entry name" value="ZF_MATRIN"/>
    <property type="match status" value="1"/>
</dbReference>
<evidence type="ECO:0000256" key="5">
    <source>
        <dbReference type="ARBA" id="ARBA00022723"/>
    </source>
</evidence>
<dbReference type="GO" id="GO:0008270">
    <property type="term" value="F:zinc ion binding"/>
    <property type="evidence" value="ECO:0007669"/>
    <property type="project" value="UniProtKB-KW"/>
</dbReference>
<dbReference type="InterPro" id="IPR031774">
    <property type="entry name" value="SF3A3_dom"/>
</dbReference>
<proteinExistence type="inferred from homology"/>
<dbReference type="Pfam" id="PF13297">
    <property type="entry name" value="SDE2_2C"/>
    <property type="match status" value="1"/>
</dbReference>
<dbReference type="EMBL" id="JAHUZN010000011">
    <property type="protein sequence ID" value="KAG8478855.1"/>
    <property type="molecule type" value="Genomic_DNA"/>
</dbReference>
<evidence type="ECO:0000256" key="4">
    <source>
        <dbReference type="ARBA" id="ARBA00022664"/>
    </source>
</evidence>
<dbReference type="Pfam" id="PF12108">
    <property type="entry name" value="SF3a60_bindingd"/>
    <property type="match status" value="1"/>
</dbReference>
<dbReference type="PANTHER" id="PTHR12786:SF2">
    <property type="entry name" value="SPLICING FACTOR 3A SUBUNIT 3"/>
    <property type="match status" value="1"/>
</dbReference>
<comment type="caution">
    <text evidence="11">The sequence shown here is derived from an EMBL/GenBank/DDBJ whole genome shotgun (WGS) entry which is preliminary data.</text>
</comment>
<comment type="subcellular location">
    <subcellularLocation>
        <location evidence="1">Nucleus</location>
    </subcellularLocation>
</comment>
<dbReference type="GO" id="GO:0003723">
    <property type="term" value="F:RNA binding"/>
    <property type="evidence" value="ECO:0007669"/>
    <property type="project" value="InterPro"/>
</dbReference>
<keyword evidence="4" id="KW-0507">mRNA processing</keyword>
<evidence type="ECO:0000313" key="11">
    <source>
        <dbReference type="EMBL" id="KAG8478855.1"/>
    </source>
</evidence>
<evidence type="ECO:0000256" key="6">
    <source>
        <dbReference type="ARBA" id="ARBA00022771"/>
    </source>
</evidence>
<keyword evidence="9" id="KW-0539">Nucleus</keyword>
<evidence type="ECO:0000256" key="3">
    <source>
        <dbReference type="ARBA" id="ARBA00022553"/>
    </source>
</evidence>
<reference evidence="11 12" key="1">
    <citation type="journal article" date="2021" name="bioRxiv">
        <title>The Gossypium anomalum genome as a resource for cotton improvement and evolutionary analysis of hybrid incompatibility.</title>
        <authorList>
            <person name="Grover C.E."/>
            <person name="Yuan D."/>
            <person name="Arick M.A."/>
            <person name="Miller E.R."/>
            <person name="Hu G."/>
            <person name="Peterson D.G."/>
            <person name="Wendel J.F."/>
            <person name="Udall J.A."/>
        </authorList>
    </citation>
    <scope>NUCLEOTIDE SEQUENCE [LARGE SCALE GENOMIC DNA]</scope>
    <source>
        <strain evidence="11">JFW-Udall</strain>
        <tissue evidence="11">Leaf</tissue>
    </source>
</reference>
<evidence type="ECO:0000256" key="9">
    <source>
        <dbReference type="ARBA" id="ARBA00023242"/>
    </source>
</evidence>
<dbReference type="InterPro" id="IPR051421">
    <property type="entry name" value="RNA_Proc_DNA_Dmg_Regulator"/>
</dbReference>
<dbReference type="InterPro" id="IPR024598">
    <property type="entry name" value="SF3a60/Prp9_C"/>
</dbReference>
<dbReference type="InterPro" id="IPR021966">
    <property type="entry name" value="SF3a60_bindingd"/>
</dbReference>
<keyword evidence="12" id="KW-1185">Reference proteome</keyword>
<protein>
    <recommendedName>
        <fullName evidence="10">Matrin-type domain-containing protein</fullName>
    </recommendedName>
</protein>
<accession>A0A8J5YJY6</accession>
<comment type="similarity">
    <text evidence="2">Belongs to the SF3A3 family.</text>
</comment>
<name>A0A8J5YJY6_9ROSI</name>
<keyword evidence="6" id="KW-0863">Zinc-finger</keyword>
<dbReference type="GO" id="GO:0005681">
    <property type="term" value="C:spliceosomal complex"/>
    <property type="evidence" value="ECO:0007669"/>
    <property type="project" value="InterPro"/>
</dbReference>
<evidence type="ECO:0000256" key="1">
    <source>
        <dbReference type="ARBA" id="ARBA00004123"/>
    </source>
</evidence>
<evidence type="ECO:0000256" key="7">
    <source>
        <dbReference type="ARBA" id="ARBA00022833"/>
    </source>
</evidence>
<organism evidence="11 12">
    <name type="scientific">Gossypium anomalum</name>
    <dbReference type="NCBI Taxonomy" id="47600"/>
    <lineage>
        <taxon>Eukaryota</taxon>
        <taxon>Viridiplantae</taxon>
        <taxon>Streptophyta</taxon>
        <taxon>Embryophyta</taxon>
        <taxon>Tracheophyta</taxon>
        <taxon>Spermatophyta</taxon>
        <taxon>Magnoliopsida</taxon>
        <taxon>eudicotyledons</taxon>
        <taxon>Gunneridae</taxon>
        <taxon>Pentapetalae</taxon>
        <taxon>rosids</taxon>
        <taxon>malvids</taxon>
        <taxon>Malvales</taxon>
        <taxon>Malvaceae</taxon>
        <taxon>Malvoideae</taxon>
        <taxon>Gossypium</taxon>
    </lineage>
</organism>
<gene>
    <name evidence="11" type="ORF">CXB51_028665</name>
</gene>